<dbReference type="Gene3D" id="3.40.50.1110">
    <property type="entry name" value="SGNH hydrolase"/>
    <property type="match status" value="1"/>
</dbReference>
<name>A0AAW1SRN2_9CHLO</name>
<evidence type="ECO:0000256" key="1">
    <source>
        <dbReference type="SAM" id="SignalP"/>
    </source>
</evidence>
<keyword evidence="3" id="KW-1185">Reference proteome</keyword>
<evidence type="ECO:0000313" key="2">
    <source>
        <dbReference type="EMBL" id="KAK9852098.1"/>
    </source>
</evidence>
<dbReference type="Proteomes" id="UP001485043">
    <property type="component" value="Unassembled WGS sequence"/>
</dbReference>
<dbReference type="AlphaFoldDB" id="A0AAW1SRN2"/>
<dbReference type="InterPro" id="IPR036514">
    <property type="entry name" value="SGNH_hydro_sf"/>
</dbReference>
<feature type="chain" id="PRO_5043497780" evidence="1">
    <location>
        <begin position="17"/>
        <end position="309"/>
    </location>
</feature>
<accession>A0AAW1SRN2</accession>
<comment type="caution">
    <text evidence="2">The sequence shown here is derived from an EMBL/GenBank/DDBJ whole genome shotgun (WGS) entry which is preliminary data.</text>
</comment>
<gene>
    <name evidence="2" type="ORF">WJX84_001500</name>
</gene>
<sequence length="309" mass="34566">MLPCLCLTSLAVLTTAKTSQQPCFLSLEPGFWTAEGQWLPSNEACPFLNLAGTQEPSHSLHHAKAVRVLLFGDSNDNKVLEDFCCDEAPHAHGPEVFRSCHHDLYSISYQAMTGVHPTGPYWGGVTGTPAERLAHGLDAFQQQYGPTANPDMVVFASNLWDLQRIGSTNQDKLVGHSIDVHELLAYKSDLSAALSQIEAMFPEGTLLVFRTGAPGAWGRCIDLALNNWNIHRRHMYQLNAAAKGALLRHHRWHLLDVESLVAEFVCPQEYLRDHAHYNHSVIWAILNLYLNMVQSFWHANGVPAWRQEL</sequence>
<reference evidence="2 3" key="1">
    <citation type="journal article" date="2024" name="Nat. Commun.">
        <title>Phylogenomics reveals the evolutionary origins of lichenization in chlorophyte algae.</title>
        <authorList>
            <person name="Puginier C."/>
            <person name="Libourel C."/>
            <person name="Otte J."/>
            <person name="Skaloud P."/>
            <person name="Haon M."/>
            <person name="Grisel S."/>
            <person name="Petersen M."/>
            <person name="Berrin J.G."/>
            <person name="Delaux P.M."/>
            <person name="Dal Grande F."/>
            <person name="Keller J."/>
        </authorList>
    </citation>
    <scope>NUCLEOTIDE SEQUENCE [LARGE SCALE GENOMIC DNA]</scope>
    <source>
        <strain evidence="2 3">SAG 2523</strain>
    </source>
</reference>
<protein>
    <submittedName>
        <fullName evidence="2">Uncharacterized protein</fullName>
    </submittedName>
</protein>
<evidence type="ECO:0000313" key="3">
    <source>
        <dbReference type="Proteomes" id="UP001485043"/>
    </source>
</evidence>
<dbReference type="EMBL" id="JALJOV010001210">
    <property type="protein sequence ID" value="KAK9852098.1"/>
    <property type="molecule type" value="Genomic_DNA"/>
</dbReference>
<organism evidence="2 3">
    <name type="scientific">Apatococcus fuscideae</name>
    <dbReference type="NCBI Taxonomy" id="2026836"/>
    <lineage>
        <taxon>Eukaryota</taxon>
        <taxon>Viridiplantae</taxon>
        <taxon>Chlorophyta</taxon>
        <taxon>core chlorophytes</taxon>
        <taxon>Trebouxiophyceae</taxon>
        <taxon>Chlorellales</taxon>
        <taxon>Chlorellaceae</taxon>
        <taxon>Apatococcus</taxon>
    </lineage>
</organism>
<keyword evidence="1" id="KW-0732">Signal</keyword>
<dbReference type="SUPFAM" id="SSF52266">
    <property type="entry name" value="SGNH hydrolase"/>
    <property type="match status" value="1"/>
</dbReference>
<feature type="signal peptide" evidence="1">
    <location>
        <begin position="1"/>
        <end position="16"/>
    </location>
</feature>
<proteinExistence type="predicted"/>